<reference evidence="6 7" key="1">
    <citation type="submission" date="2020-08" db="EMBL/GenBank/DDBJ databases">
        <title>Whole genome shotgun sequence of Actinocatenispora thailandica NBRC 105041.</title>
        <authorList>
            <person name="Komaki H."/>
            <person name="Tamura T."/>
        </authorList>
    </citation>
    <scope>NUCLEOTIDE SEQUENCE [LARGE SCALE GENOMIC DNA]</scope>
    <source>
        <strain evidence="6 7">NBRC 105041</strain>
    </source>
</reference>
<dbReference type="PROSITE" id="PS51935">
    <property type="entry name" value="NLPC_P60"/>
    <property type="match status" value="1"/>
</dbReference>
<dbReference type="Gene3D" id="3.90.1720.10">
    <property type="entry name" value="endopeptidase domain like (from Nostoc punctiforme)"/>
    <property type="match status" value="1"/>
</dbReference>
<comment type="similarity">
    <text evidence="1">Belongs to the peptidase C40 family.</text>
</comment>
<dbReference type="InterPro" id="IPR051202">
    <property type="entry name" value="Peptidase_C40"/>
</dbReference>
<dbReference type="AlphaFoldDB" id="A0A7R7DNV9"/>
<evidence type="ECO:0000256" key="1">
    <source>
        <dbReference type="ARBA" id="ARBA00007074"/>
    </source>
</evidence>
<evidence type="ECO:0000313" key="6">
    <source>
        <dbReference type="EMBL" id="BCJ35052.1"/>
    </source>
</evidence>
<evidence type="ECO:0000256" key="2">
    <source>
        <dbReference type="ARBA" id="ARBA00022670"/>
    </source>
</evidence>
<dbReference type="GO" id="GO:0006508">
    <property type="term" value="P:proteolysis"/>
    <property type="evidence" value="ECO:0007669"/>
    <property type="project" value="UniProtKB-KW"/>
</dbReference>
<name>A0A7R7DNV9_9ACTN</name>
<dbReference type="Proteomes" id="UP000611640">
    <property type="component" value="Chromosome"/>
</dbReference>
<dbReference type="InterPro" id="IPR000064">
    <property type="entry name" value="NLP_P60_dom"/>
</dbReference>
<proteinExistence type="inferred from homology"/>
<dbReference type="PANTHER" id="PTHR47053:SF1">
    <property type="entry name" value="MUREIN DD-ENDOPEPTIDASE MEPH-RELATED"/>
    <property type="match status" value="1"/>
</dbReference>
<evidence type="ECO:0000259" key="5">
    <source>
        <dbReference type="PROSITE" id="PS51935"/>
    </source>
</evidence>
<dbReference type="PANTHER" id="PTHR47053">
    <property type="entry name" value="MUREIN DD-ENDOPEPTIDASE MEPH-RELATED"/>
    <property type="match status" value="1"/>
</dbReference>
<gene>
    <name evidence="6" type="ORF">Athai_25550</name>
</gene>
<organism evidence="6 7">
    <name type="scientific">Actinocatenispora thailandica</name>
    <dbReference type="NCBI Taxonomy" id="227318"/>
    <lineage>
        <taxon>Bacteria</taxon>
        <taxon>Bacillati</taxon>
        <taxon>Actinomycetota</taxon>
        <taxon>Actinomycetes</taxon>
        <taxon>Micromonosporales</taxon>
        <taxon>Micromonosporaceae</taxon>
        <taxon>Actinocatenispora</taxon>
    </lineage>
</organism>
<dbReference type="InterPro" id="IPR038765">
    <property type="entry name" value="Papain-like_cys_pep_sf"/>
</dbReference>
<dbReference type="SUPFAM" id="SSF54001">
    <property type="entry name" value="Cysteine proteinases"/>
    <property type="match status" value="1"/>
</dbReference>
<keyword evidence="3" id="KW-0378">Hydrolase</keyword>
<evidence type="ECO:0000313" key="7">
    <source>
        <dbReference type="Proteomes" id="UP000611640"/>
    </source>
</evidence>
<keyword evidence="4" id="KW-0788">Thiol protease</keyword>
<accession>A0A7R7DNV9</accession>
<feature type="domain" description="NlpC/P60" evidence="5">
    <location>
        <begin position="189"/>
        <end position="313"/>
    </location>
</feature>
<evidence type="ECO:0000256" key="4">
    <source>
        <dbReference type="ARBA" id="ARBA00022807"/>
    </source>
</evidence>
<protein>
    <submittedName>
        <fullName evidence="6">Peptidase P60</fullName>
    </submittedName>
</protein>
<keyword evidence="7" id="KW-1185">Reference proteome</keyword>
<keyword evidence="2" id="KW-0645">Protease</keyword>
<dbReference type="EMBL" id="AP023355">
    <property type="protein sequence ID" value="BCJ35052.1"/>
    <property type="molecule type" value="Genomic_DNA"/>
</dbReference>
<evidence type="ECO:0000256" key="3">
    <source>
        <dbReference type="ARBA" id="ARBA00022801"/>
    </source>
</evidence>
<dbReference type="GO" id="GO:0008234">
    <property type="term" value="F:cysteine-type peptidase activity"/>
    <property type="evidence" value="ECO:0007669"/>
    <property type="project" value="UniProtKB-KW"/>
</dbReference>
<dbReference type="KEGG" id="atl:Athai_25550"/>
<dbReference type="Pfam" id="PF00877">
    <property type="entry name" value="NLPC_P60"/>
    <property type="match status" value="1"/>
</dbReference>
<sequence>MSGRIFAQRTAPTAGRTATVAVSVATVWTRPEAARAIDAPAVADVPDVRRWVASMSKQQLLDLDGRTLTQLLLGEQVLVEEVAGDWTRVIATAQPAGKLDARGYPGVVRTAHLTGGEPPQGVREVVVDATATALCDEPNGDVLLPGVVIGTRLAVAGDRERGWLPVLVPAAAGPLWVREADVAAAPTGTPSAKDLLAVAERLRDVPYVWGGLSAYGIDCSGLVHLAHRRLGVTVPRDADDQSAVGEQIELGHEQPGDLYFFARDGKSPHHVGLAAGPDRQMLHASGQEAAGKVVNEPMTEDRSATLVAARRTLS</sequence>